<dbReference type="AlphaFoldDB" id="A0A7Y3VYV1"/>
<keyword evidence="2" id="KW-1015">Disulfide bond</keyword>
<reference evidence="4 5" key="1">
    <citation type="submission" date="2020-05" db="EMBL/GenBank/DDBJ databases">
        <title>Draft genome of Flavobacterium sp. IMCC34852.</title>
        <authorList>
            <person name="Song J."/>
            <person name="Cho J.-C."/>
        </authorList>
    </citation>
    <scope>NUCLEOTIDE SEQUENCE [LARGE SCALE GENOMIC DNA]</scope>
    <source>
        <strain evidence="4 5">IMCC34852</strain>
    </source>
</reference>
<dbReference type="Gene3D" id="2.60.120.200">
    <property type="match status" value="1"/>
</dbReference>
<proteinExistence type="predicted"/>
<dbReference type="Pfam" id="PF18962">
    <property type="entry name" value="Por_Secre_tail"/>
    <property type="match status" value="1"/>
</dbReference>
<dbReference type="PANTHER" id="PTHR42535:SF2">
    <property type="entry name" value="CHROMOSOME UNDETERMINED SCAFFOLD_146, WHOLE GENOME SHOTGUN SEQUENCE"/>
    <property type="match status" value="1"/>
</dbReference>
<dbReference type="InterPro" id="IPR058515">
    <property type="entry name" value="DUF8202"/>
</dbReference>
<dbReference type="EMBL" id="JABEVX010000003">
    <property type="protein sequence ID" value="NNT72063.1"/>
    <property type="molecule type" value="Genomic_DNA"/>
</dbReference>
<sequence length="1062" mass="116143">MKNTLLNLQKNYFLAIALLITSISFGQDYYDSNGNIIWNATANSGYNNNVDLIGRDDNLSFNKKQNTGVSPTPFVTIGLGNIAISNAANPNTFSADRNYLVWGDNGSDMNDSFSDVTLSFGGTSGVSTSVDLPNRRWKIVESGGDVGKIKVSIPSSGMLGMPTLAGNDSYVMIVASDASFTTDVETVFLTISGLNQVADFDFDGTKYFTFGVAQQTSFSRHASFDGVDELIKFEAVNNLTSSFTMMFWVRPTGQNALSTDRTIVSKYDGSTGYRVYLSTDNKINVSWTGGTTLTSSTVLPNSIWHNIAIVFSNNSTKLYIDGLLDSTVASVAPTSNTNNFSIGAEYRNKSDIRNYFAGDIDEFRLWDRSVSIANIKFMMNQEILQSGVGIKGAIIPETITRNDIRTLKWANLVAYYSMNSFIGTHVDDDSAKNNRGNLFNLNKVTVANQTAPMPYETALEGQWSNSNTWANGAIQSPPNSVSIINNTTPINWNIVRTSHNVFTTTNKVLLGLLVSNNTLTANNNIKVEVSHYLKLEGKIDLEGKSQLLQPNNSDLDVTSSGSIERDQQGQSNIYNYNYWSSPVSSINNTTINHGFTVADVMKDGTTSIPQNIVWSAGIDGSPTSPITLASYWIFNFQELNNGFANWGAIGQNGNLLPGQGYTLKGSGTLAAKQNYTFVGKPNNGTITSTVSSGNLNLCGNPYPSAIDANKFIDDNASSITGTLYFWEHYNTNTSHNTIQYQGGYATYTKTGGTAPVAPSGVSGMGTSAKKPKRYIPVGQGFFVAGSATGGTITYKNSQRAFVKEDQSTSYTLFRTNNSITENSEDESGLDVEEEFTKLSLGFDSANNYHRQILLGFMNQYATSGLDNGYDGLSIESLTNDMYFINEGTRLNIQGDGYFNINNIYPLGVKNAVAGTVKFSVDNKEFMDENQDIFIYDSLTDQYHNIKSESFEIDLPAGTNDTRFSLRFTNASALGTNQNQLQNGITVVHSQSDEMITIKNELQDVNIDSVILFNLMGQKVNTWTLDNQNQNNIQLPVNNLNSGAYIVKVNTIKGSTSKKFIIK</sequence>
<dbReference type="NCBIfam" id="TIGR04183">
    <property type="entry name" value="Por_Secre_tail"/>
    <property type="match status" value="1"/>
</dbReference>
<evidence type="ECO:0000256" key="1">
    <source>
        <dbReference type="ARBA" id="ARBA00022729"/>
    </source>
</evidence>
<dbReference type="InterPro" id="IPR006558">
    <property type="entry name" value="LamG-like"/>
</dbReference>
<dbReference type="InterPro" id="IPR013320">
    <property type="entry name" value="ConA-like_dom_sf"/>
</dbReference>
<evidence type="ECO:0000259" key="3">
    <source>
        <dbReference type="SMART" id="SM00560"/>
    </source>
</evidence>
<dbReference type="PANTHER" id="PTHR42535">
    <property type="entry name" value="OOKINETE PROTEIN, PUTATIVE-RELATED"/>
    <property type="match status" value="1"/>
</dbReference>
<evidence type="ECO:0000256" key="2">
    <source>
        <dbReference type="ARBA" id="ARBA00023157"/>
    </source>
</evidence>
<protein>
    <submittedName>
        <fullName evidence="4">T9SS type A sorting domain-containing protein</fullName>
    </submittedName>
</protein>
<feature type="domain" description="LamG-like jellyroll fold" evidence="3">
    <location>
        <begin position="241"/>
        <end position="373"/>
    </location>
</feature>
<comment type="caution">
    <text evidence="4">The sequence shown here is derived from an EMBL/GenBank/DDBJ whole genome shotgun (WGS) entry which is preliminary data.</text>
</comment>
<keyword evidence="1" id="KW-0732">Signal</keyword>
<dbReference type="RefSeq" id="WP_171222241.1">
    <property type="nucleotide sequence ID" value="NZ_CP121446.1"/>
</dbReference>
<dbReference type="Pfam" id="PF26628">
    <property type="entry name" value="DUF8202"/>
    <property type="match status" value="1"/>
</dbReference>
<dbReference type="Proteomes" id="UP000536509">
    <property type="component" value="Unassembled WGS sequence"/>
</dbReference>
<accession>A0A7Y3VYV1</accession>
<dbReference type="SUPFAM" id="SSF49899">
    <property type="entry name" value="Concanavalin A-like lectins/glucanases"/>
    <property type="match status" value="1"/>
</dbReference>
<gene>
    <name evidence="4" type="ORF">HKT18_07545</name>
</gene>
<dbReference type="GO" id="GO:0004553">
    <property type="term" value="F:hydrolase activity, hydrolyzing O-glycosyl compounds"/>
    <property type="evidence" value="ECO:0007669"/>
    <property type="project" value="UniProtKB-ARBA"/>
</dbReference>
<dbReference type="InterPro" id="IPR026444">
    <property type="entry name" value="Secre_tail"/>
</dbReference>
<evidence type="ECO:0000313" key="5">
    <source>
        <dbReference type="Proteomes" id="UP000536509"/>
    </source>
</evidence>
<name>A0A7Y3VYV1_9FLAO</name>
<organism evidence="4 5">
    <name type="scientific">Flavobacterium rivulicola</name>
    <dbReference type="NCBI Taxonomy" id="2732161"/>
    <lineage>
        <taxon>Bacteria</taxon>
        <taxon>Pseudomonadati</taxon>
        <taxon>Bacteroidota</taxon>
        <taxon>Flavobacteriia</taxon>
        <taxon>Flavobacteriales</taxon>
        <taxon>Flavobacteriaceae</taxon>
        <taxon>Flavobacterium</taxon>
    </lineage>
</organism>
<dbReference type="GO" id="GO:0005975">
    <property type="term" value="P:carbohydrate metabolic process"/>
    <property type="evidence" value="ECO:0007669"/>
    <property type="project" value="UniProtKB-ARBA"/>
</dbReference>
<dbReference type="Pfam" id="PF13385">
    <property type="entry name" value="Laminin_G_3"/>
    <property type="match status" value="1"/>
</dbReference>
<keyword evidence="5" id="KW-1185">Reference proteome</keyword>
<evidence type="ECO:0000313" key="4">
    <source>
        <dbReference type="EMBL" id="NNT72063.1"/>
    </source>
</evidence>
<dbReference type="SMART" id="SM00560">
    <property type="entry name" value="LamGL"/>
    <property type="match status" value="1"/>
</dbReference>